<accession>A0A2M7Z6G9</accession>
<dbReference type="AlphaFoldDB" id="A0A2M7Z6G9"/>
<comment type="caution">
    <text evidence="2">The sequence shown here is derived from an EMBL/GenBank/DDBJ whole genome shotgun (WGS) entry which is preliminary data.</text>
</comment>
<feature type="transmembrane region" description="Helical" evidence="1">
    <location>
        <begin position="72"/>
        <end position="97"/>
    </location>
</feature>
<evidence type="ECO:0008006" key="4">
    <source>
        <dbReference type="Google" id="ProtNLM"/>
    </source>
</evidence>
<evidence type="ECO:0000256" key="1">
    <source>
        <dbReference type="SAM" id="Phobius"/>
    </source>
</evidence>
<feature type="transmembrane region" description="Helical" evidence="1">
    <location>
        <begin position="209"/>
        <end position="242"/>
    </location>
</feature>
<evidence type="ECO:0000313" key="2">
    <source>
        <dbReference type="EMBL" id="PJA89744.1"/>
    </source>
</evidence>
<keyword evidence="1" id="KW-0472">Membrane</keyword>
<feature type="transmembrane region" description="Helical" evidence="1">
    <location>
        <begin position="21"/>
        <end position="40"/>
    </location>
</feature>
<gene>
    <name evidence="2" type="ORF">CO137_02615</name>
</gene>
<proteinExistence type="predicted"/>
<keyword evidence="1" id="KW-0812">Transmembrane</keyword>
<feature type="transmembrane region" description="Helical" evidence="1">
    <location>
        <begin position="254"/>
        <end position="272"/>
    </location>
</feature>
<keyword evidence="1" id="KW-1133">Transmembrane helix</keyword>
<reference evidence="3" key="1">
    <citation type="submission" date="2017-09" db="EMBL/GenBank/DDBJ databases">
        <title>Depth-based differentiation of microbial function through sediment-hosted aquifers and enrichment of novel symbionts in the deep terrestrial subsurface.</title>
        <authorList>
            <person name="Probst A.J."/>
            <person name="Ladd B."/>
            <person name="Jarett J.K."/>
            <person name="Geller-Mcgrath D.E."/>
            <person name="Sieber C.M.K."/>
            <person name="Emerson J.B."/>
            <person name="Anantharaman K."/>
            <person name="Thomas B.C."/>
            <person name="Malmstrom R."/>
            <person name="Stieglmeier M."/>
            <person name="Klingl A."/>
            <person name="Woyke T."/>
            <person name="Ryan C.M."/>
            <person name="Banfield J.F."/>
        </authorList>
    </citation>
    <scope>NUCLEOTIDE SEQUENCE [LARGE SCALE GENOMIC DNA]</scope>
</reference>
<dbReference type="EMBL" id="PFVJ01000055">
    <property type="protein sequence ID" value="PJA89744.1"/>
    <property type="molecule type" value="Genomic_DNA"/>
</dbReference>
<feature type="transmembrane region" description="Helical" evidence="1">
    <location>
        <begin position="46"/>
        <end position="65"/>
    </location>
</feature>
<sequence length="277" mass="32401">MEERKKNKDLFMIGKFFKNANKINLIVILVWPIFATLLSFLFNANYLISILLFFGVPSIYLSVINQKFVIKIALYSFIFSVPVAIILDYIAVVSGTWFMPLSVFDPFRVFGLIVVENILWVYLWVYFITIFYETFIEKDCKIKSFYPRLKYLFVVLISLTFGIVLTHFINPTILKINFAYLKVGIILTIVPIFFAYFKFPKIYTKLLKVGMYFFTLSFLHEITGLALNQWVFTLTGTFIGWIKLGGIQFPIEEFVFFMILGSMSIISFYEIFDDDGK</sequence>
<feature type="transmembrane region" description="Helical" evidence="1">
    <location>
        <begin position="151"/>
        <end position="170"/>
    </location>
</feature>
<protein>
    <recommendedName>
        <fullName evidence="4">Lycopene cyclase domain-containing protein</fullName>
    </recommendedName>
</protein>
<feature type="transmembrane region" description="Helical" evidence="1">
    <location>
        <begin position="176"/>
        <end position="197"/>
    </location>
</feature>
<feature type="transmembrane region" description="Helical" evidence="1">
    <location>
        <begin position="109"/>
        <end position="131"/>
    </location>
</feature>
<evidence type="ECO:0000313" key="3">
    <source>
        <dbReference type="Proteomes" id="UP000230843"/>
    </source>
</evidence>
<dbReference type="Proteomes" id="UP000230843">
    <property type="component" value="Unassembled WGS sequence"/>
</dbReference>
<name>A0A2M7Z6G9_9BACT</name>
<organism evidence="2 3">
    <name type="scientific">Candidatus Magasanikbacteria bacterium CG_4_9_14_3_um_filter_32_9</name>
    <dbReference type="NCBI Taxonomy" id="1974644"/>
    <lineage>
        <taxon>Bacteria</taxon>
        <taxon>Candidatus Magasanikiibacteriota</taxon>
    </lineage>
</organism>